<accession>A0A917X790</accession>
<comment type="caution">
    <text evidence="2">The sequence shown here is derived from an EMBL/GenBank/DDBJ whole genome shotgun (WGS) entry which is preliminary data.</text>
</comment>
<protein>
    <recommendedName>
        <fullName evidence="4">VCBS repeat-containing protein</fullName>
    </recommendedName>
</protein>
<gene>
    <name evidence="2" type="ORF">GCM10007977_103390</name>
</gene>
<evidence type="ECO:0008006" key="4">
    <source>
        <dbReference type="Google" id="ProtNLM"/>
    </source>
</evidence>
<evidence type="ECO:0000256" key="1">
    <source>
        <dbReference type="SAM" id="SignalP"/>
    </source>
</evidence>
<organism evidence="2 3">
    <name type="scientific">Dactylosporangium sucinum</name>
    <dbReference type="NCBI Taxonomy" id="1424081"/>
    <lineage>
        <taxon>Bacteria</taxon>
        <taxon>Bacillati</taxon>
        <taxon>Actinomycetota</taxon>
        <taxon>Actinomycetes</taxon>
        <taxon>Micromonosporales</taxon>
        <taxon>Micromonosporaceae</taxon>
        <taxon>Dactylosporangium</taxon>
    </lineage>
</organism>
<sequence length="511" mass="55080">MRRLVFHLSTCLVVAAAAGLAGAAPAAANPPAVGNVIVLSGGAVLPVNKVTGSTTVSAVGFELTGGTLRAVDQSGTQLWTASTTGYGPYGGFDYDSDGWPDVFVVVSALTGNMCGTTPEQTTTLYFYSGRTGVRQTPLSPLTDLCWNFGSTIYPTRQWTEMGVLWGGTTSKIAVSPYYAGTSWFFGFNGTSFTTDGALYFPSTSSYDGTYTNAQLNTYPTGTKYITNSHVANGLITSVSGQQRLVFWTSGRVVQYAVGALSASQLVADRPYLTGGRTDIAGRNYGVVAVDPGNADKVVLVAGTSNYSLYLDRLSGTMSRDPWGGIERHVSVYSLGGNTIDDRFYSYAHDNSDGNKYENRVSYPANPFVRTGGTSRIAYNVYSGGHWYLHISDPGATTDRYAIKDQFLWDIADVDGDGVDDWLVSPTRDPGEPDVPGYYFPKWQTNMYHWTESTATLTNFRSETGYIPHFQETFNRATATSSDGYLTPAQTYMDGGQLKLMMINSAGTVSAR</sequence>
<keyword evidence="3" id="KW-1185">Reference proteome</keyword>
<name>A0A917X790_9ACTN</name>
<reference evidence="2" key="2">
    <citation type="submission" date="2020-09" db="EMBL/GenBank/DDBJ databases">
        <authorList>
            <person name="Sun Q."/>
            <person name="Ohkuma M."/>
        </authorList>
    </citation>
    <scope>NUCLEOTIDE SEQUENCE</scope>
    <source>
        <strain evidence="2">JCM 19831</strain>
    </source>
</reference>
<feature type="signal peptide" evidence="1">
    <location>
        <begin position="1"/>
        <end position="23"/>
    </location>
</feature>
<dbReference type="RefSeq" id="WP_190257473.1">
    <property type="nucleotide sequence ID" value="NZ_BMPI01000099.1"/>
</dbReference>
<feature type="chain" id="PRO_5037249108" description="VCBS repeat-containing protein" evidence="1">
    <location>
        <begin position="24"/>
        <end position="511"/>
    </location>
</feature>
<dbReference type="Proteomes" id="UP000642070">
    <property type="component" value="Unassembled WGS sequence"/>
</dbReference>
<dbReference type="AlphaFoldDB" id="A0A917X790"/>
<evidence type="ECO:0000313" key="2">
    <source>
        <dbReference type="EMBL" id="GGM85040.1"/>
    </source>
</evidence>
<keyword evidence="1" id="KW-0732">Signal</keyword>
<evidence type="ECO:0000313" key="3">
    <source>
        <dbReference type="Proteomes" id="UP000642070"/>
    </source>
</evidence>
<reference evidence="2" key="1">
    <citation type="journal article" date="2014" name="Int. J. Syst. Evol. Microbiol.">
        <title>Complete genome sequence of Corynebacterium casei LMG S-19264T (=DSM 44701T), isolated from a smear-ripened cheese.</title>
        <authorList>
            <consortium name="US DOE Joint Genome Institute (JGI-PGF)"/>
            <person name="Walter F."/>
            <person name="Albersmeier A."/>
            <person name="Kalinowski J."/>
            <person name="Ruckert C."/>
        </authorList>
    </citation>
    <scope>NUCLEOTIDE SEQUENCE</scope>
    <source>
        <strain evidence="2">JCM 19831</strain>
    </source>
</reference>
<proteinExistence type="predicted"/>
<dbReference type="EMBL" id="BMPI01000099">
    <property type="protein sequence ID" value="GGM85040.1"/>
    <property type="molecule type" value="Genomic_DNA"/>
</dbReference>